<feature type="non-terminal residue" evidence="1">
    <location>
        <position position="1"/>
    </location>
</feature>
<dbReference type="EMBL" id="JAFIRN010000016">
    <property type="protein sequence ID" value="KAG5833357.1"/>
    <property type="molecule type" value="Genomic_DNA"/>
</dbReference>
<dbReference type="Proteomes" id="UP001044222">
    <property type="component" value="Chromosome 16"/>
</dbReference>
<protein>
    <submittedName>
        <fullName evidence="1">Uncharacterized protein</fullName>
    </submittedName>
</protein>
<keyword evidence="2" id="KW-1185">Reference proteome</keyword>
<evidence type="ECO:0000313" key="2">
    <source>
        <dbReference type="Proteomes" id="UP001044222"/>
    </source>
</evidence>
<evidence type="ECO:0000313" key="1">
    <source>
        <dbReference type="EMBL" id="KAG5833357.1"/>
    </source>
</evidence>
<name>A0A9D3LLS3_ANGAN</name>
<dbReference type="AlphaFoldDB" id="A0A9D3LLS3"/>
<gene>
    <name evidence="1" type="ORF">ANANG_G00275090</name>
</gene>
<accession>A0A9D3LLS3</accession>
<comment type="caution">
    <text evidence="1">The sequence shown here is derived from an EMBL/GenBank/DDBJ whole genome shotgun (WGS) entry which is preliminary data.</text>
</comment>
<proteinExistence type="predicted"/>
<reference evidence="1" key="1">
    <citation type="submission" date="2021-01" db="EMBL/GenBank/DDBJ databases">
        <title>A chromosome-scale assembly of European eel, Anguilla anguilla.</title>
        <authorList>
            <person name="Henkel C."/>
            <person name="Jong-Raadsen S.A."/>
            <person name="Dufour S."/>
            <person name="Weltzien F.-A."/>
            <person name="Palstra A.P."/>
            <person name="Pelster B."/>
            <person name="Spaink H.P."/>
            <person name="Van Den Thillart G.E."/>
            <person name="Jansen H."/>
            <person name="Zahm M."/>
            <person name="Klopp C."/>
            <person name="Cedric C."/>
            <person name="Louis A."/>
            <person name="Berthelot C."/>
            <person name="Parey E."/>
            <person name="Roest Crollius H."/>
            <person name="Montfort J."/>
            <person name="Robinson-Rechavi M."/>
            <person name="Bucao C."/>
            <person name="Bouchez O."/>
            <person name="Gislard M."/>
            <person name="Lluch J."/>
            <person name="Milhes M."/>
            <person name="Lampietro C."/>
            <person name="Lopez Roques C."/>
            <person name="Donnadieu C."/>
            <person name="Braasch I."/>
            <person name="Desvignes T."/>
            <person name="Postlethwait J."/>
            <person name="Bobe J."/>
            <person name="Guiguen Y."/>
            <person name="Dirks R."/>
        </authorList>
    </citation>
    <scope>NUCLEOTIDE SEQUENCE</scope>
    <source>
        <strain evidence="1">Tag_6206</strain>
        <tissue evidence="1">Liver</tissue>
    </source>
</reference>
<sequence>MCHKRTRAHCSTTEIRSGDGAACRRGSLQRGRGTRGAVGVVVYPVPLLPVLPGEQRAVGLQDQEVGGELLCLPGRVQALHGDAPAGPLAAHQAPPVPVLLRDPHGLLPAARAPRELVGVVVAHYAPLVVLHALHLLHKATHLYGQLGSSGPLGRGLL</sequence>
<organism evidence="1 2">
    <name type="scientific">Anguilla anguilla</name>
    <name type="common">European freshwater eel</name>
    <name type="synonym">Muraena anguilla</name>
    <dbReference type="NCBI Taxonomy" id="7936"/>
    <lineage>
        <taxon>Eukaryota</taxon>
        <taxon>Metazoa</taxon>
        <taxon>Chordata</taxon>
        <taxon>Craniata</taxon>
        <taxon>Vertebrata</taxon>
        <taxon>Euteleostomi</taxon>
        <taxon>Actinopterygii</taxon>
        <taxon>Neopterygii</taxon>
        <taxon>Teleostei</taxon>
        <taxon>Anguilliformes</taxon>
        <taxon>Anguillidae</taxon>
        <taxon>Anguilla</taxon>
    </lineage>
</organism>